<reference evidence="2" key="1">
    <citation type="journal article" date="2019" name="bioRxiv">
        <title>The Genome of the Zebra Mussel, Dreissena polymorpha: A Resource for Invasive Species Research.</title>
        <authorList>
            <person name="McCartney M.A."/>
            <person name="Auch B."/>
            <person name="Kono T."/>
            <person name="Mallez S."/>
            <person name="Zhang Y."/>
            <person name="Obille A."/>
            <person name="Becker A."/>
            <person name="Abrahante J.E."/>
            <person name="Garbe J."/>
            <person name="Badalamenti J.P."/>
            <person name="Herman A."/>
            <person name="Mangelson H."/>
            <person name="Liachko I."/>
            <person name="Sullivan S."/>
            <person name="Sone E.D."/>
            <person name="Koren S."/>
            <person name="Silverstein K.A.T."/>
            <person name="Beckman K.B."/>
            <person name="Gohl D.M."/>
        </authorList>
    </citation>
    <scope>NUCLEOTIDE SEQUENCE</scope>
    <source>
        <strain evidence="2">Duluth1</strain>
        <tissue evidence="2">Whole animal</tissue>
    </source>
</reference>
<comment type="caution">
    <text evidence="2">The sequence shown here is derived from an EMBL/GenBank/DDBJ whole genome shotgun (WGS) entry which is preliminary data.</text>
</comment>
<sequence>MMKWASERNIHLFCLSAHTSHSLQPLDLRVFGPCKRFYYSEYASYMKANPGKVITKYEVAGMACSAYMKPPLEHRVSLQEVRCVPTKQSSVPSEKLVPCESFRDSTPL</sequence>
<evidence type="ECO:0000313" key="3">
    <source>
        <dbReference type="Proteomes" id="UP000828390"/>
    </source>
</evidence>
<dbReference type="InterPro" id="IPR004875">
    <property type="entry name" value="DDE_SF_endonuclease_dom"/>
</dbReference>
<protein>
    <recommendedName>
        <fullName evidence="1">DDE-1 domain-containing protein</fullName>
    </recommendedName>
</protein>
<accession>A0A9D3Y318</accession>
<dbReference type="GO" id="GO:0003676">
    <property type="term" value="F:nucleic acid binding"/>
    <property type="evidence" value="ECO:0007669"/>
    <property type="project" value="InterPro"/>
</dbReference>
<dbReference type="Proteomes" id="UP000828390">
    <property type="component" value="Unassembled WGS sequence"/>
</dbReference>
<reference evidence="2" key="2">
    <citation type="submission" date="2020-11" db="EMBL/GenBank/DDBJ databases">
        <authorList>
            <person name="McCartney M.A."/>
            <person name="Auch B."/>
            <person name="Kono T."/>
            <person name="Mallez S."/>
            <person name="Becker A."/>
            <person name="Gohl D.M."/>
            <person name="Silverstein K.A.T."/>
            <person name="Koren S."/>
            <person name="Bechman K.B."/>
            <person name="Herman A."/>
            <person name="Abrahante J.E."/>
            <person name="Garbe J."/>
        </authorList>
    </citation>
    <scope>NUCLEOTIDE SEQUENCE</scope>
    <source>
        <strain evidence="2">Duluth1</strain>
        <tissue evidence="2">Whole animal</tissue>
    </source>
</reference>
<feature type="domain" description="DDE-1" evidence="1">
    <location>
        <begin position="6"/>
        <end position="50"/>
    </location>
</feature>
<proteinExistence type="predicted"/>
<dbReference type="Pfam" id="PF03184">
    <property type="entry name" value="DDE_1"/>
    <property type="match status" value="1"/>
</dbReference>
<dbReference type="AlphaFoldDB" id="A0A9D3Y318"/>
<name>A0A9D3Y318_DREPO</name>
<dbReference type="EMBL" id="JAIWYP010000047">
    <property type="protein sequence ID" value="KAH3691020.1"/>
    <property type="molecule type" value="Genomic_DNA"/>
</dbReference>
<evidence type="ECO:0000259" key="1">
    <source>
        <dbReference type="Pfam" id="PF03184"/>
    </source>
</evidence>
<organism evidence="2 3">
    <name type="scientific">Dreissena polymorpha</name>
    <name type="common">Zebra mussel</name>
    <name type="synonym">Mytilus polymorpha</name>
    <dbReference type="NCBI Taxonomy" id="45954"/>
    <lineage>
        <taxon>Eukaryota</taxon>
        <taxon>Metazoa</taxon>
        <taxon>Spiralia</taxon>
        <taxon>Lophotrochozoa</taxon>
        <taxon>Mollusca</taxon>
        <taxon>Bivalvia</taxon>
        <taxon>Autobranchia</taxon>
        <taxon>Heteroconchia</taxon>
        <taxon>Euheterodonta</taxon>
        <taxon>Imparidentia</taxon>
        <taxon>Neoheterodontei</taxon>
        <taxon>Myida</taxon>
        <taxon>Dreissenoidea</taxon>
        <taxon>Dreissenidae</taxon>
        <taxon>Dreissena</taxon>
    </lineage>
</organism>
<keyword evidence="3" id="KW-1185">Reference proteome</keyword>
<evidence type="ECO:0000313" key="2">
    <source>
        <dbReference type="EMBL" id="KAH3691020.1"/>
    </source>
</evidence>
<gene>
    <name evidence="2" type="ORF">DPMN_191505</name>
</gene>